<evidence type="ECO:0000256" key="6">
    <source>
        <dbReference type="ARBA" id="ARBA00022840"/>
    </source>
</evidence>
<dbReference type="EMBL" id="JBCHKQ010000003">
    <property type="protein sequence ID" value="MEM5948259.1"/>
    <property type="molecule type" value="Genomic_DNA"/>
</dbReference>
<dbReference type="GO" id="GO:0004639">
    <property type="term" value="F:phosphoribosylaminoimidazolesuccinocarboxamide synthase activity"/>
    <property type="evidence" value="ECO:0007669"/>
    <property type="project" value="UniProtKB-EC"/>
</dbReference>
<comment type="caution">
    <text evidence="10">The sequence shown here is derived from an EMBL/GenBank/DDBJ whole genome shotgun (WGS) entry which is preliminary data.</text>
</comment>
<dbReference type="Pfam" id="PF01259">
    <property type="entry name" value="SAICAR_synt"/>
    <property type="match status" value="1"/>
</dbReference>
<evidence type="ECO:0000313" key="10">
    <source>
        <dbReference type="EMBL" id="MEM5948259.1"/>
    </source>
</evidence>
<organism evidence="10 11">
    <name type="scientific">Rarispira pelagica</name>
    <dbReference type="NCBI Taxonomy" id="3141764"/>
    <lineage>
        <taxon>Bacteria</taxon>
        <taxon>Pseudomonadati</taxon>
        <taxon>Spirochaetota</taxon>
        <taxon>Spirochaetia</taxon>
        <taxon>Winmispirales</taxon>
        <taxon>Winmispiraceae</taxon>
        <taxon>Rarispira</taxon>
    </lineage>
</organism>
<name>A0ABU9UC67_9SPIR</name>
<dbReference type="PANTHER" id="PTHR43700">
    <property type="entry name" value="PHOSPHORIBOSYLAMINOIMIDAZOLE-SUCCINOCARBOXAMIDE SYNTHASE"/>
    <property type="match status" value="1"/>
</dbReference>
<evidence type="ECO:0000256" key="8">
    <source>
        <dbReference type="HAMAP-Rule" id="MF_00137"/>
    </source>
</evidence>
<comment type="pathway">
    <text evidence="1 8">Purine metabolism; IMP biosynthesis via de novo pathway; 5-amino-1-(5-phospho-D-ribosyl)imidazole-4-carboxamide from 5-amino-1-(5-phospho-D-ribosyl)imidazole-4-carboxylate: step 1/2.</text>
</comment>
<dbReference type="Gene3D" id="3.30.470.20">
    <property type="entry name" value="ATP-grasp fold, B domain"/>
    <property type="match status" value="1"/>
</dbReference>
<evidence type="ECO:0000256" key="3">
    <source>
        <dbReference type="ARBA" id="ARBA00022598"/>
    </source>
</evidence>
<dbReference type="InterPro" id="IPR001636">
    <property type="entry name" value="SAICAR_synth"/>
</dbReference>
<evidence type="ECO:0000256" key="1">
    <source>
        <dbReference type="ARBA" id="ARBA00004672"/>
    </source>
</evidence>
<dbReference type="Proteomes" id="UP001466331">
    <property type="component" value="Unassembled WGS sequence"/>
</dbReference>
<dbReference type="Gene3D" id="3.30.200.20">
    <property type="entry name" value="Phosphorylase Kinase, domain 1"/>
    <property type="match status" value="1"/>
</dbReference>
<reference evidence="10 11" key="1">
    <citation type="submission" date="2024-03" db="EMBL/GenBank/DDBJ databases">
        <title>Ignisphaera cupida sp. nov., a hyperthermophilic hydrolytic archaeon from a hot spring of Kamchatka, and proposal of Ignisphaeraceae fam. nov.</title>
        <authorList>
            <person name="Podosokorskaya O.A."/>
            <person name="Elcheninov A.G."/>
            <person name="Maltseva A.I."/>
            <person name="Zayulina K.S."/>
            <person name="Novikov A."/>
            <person name="Merkel A.Y."/>
        </authorList>
    </citation>
    <scope>NUCLEOTIDE SEQUENCE [LARGE SCALE GENOMIC DNA]</scope>
    <source>
        <strain evidence="10 11">38H-sp</strain>
    </source>
</reference>
<dbReference type="HAMAP" id="MF_00137">
    <property type="entry name" value="SAICAR_synth"/>
    <property type="match status" value="1"/>
</dbReference>
<evidence type="ECO:0000313" key="11">
    <source>
        <dbReference type="Proteomes" id="UP001466331"/>
    </source>
</evidence>
<evidence type="ECO:0000256" key="5">
    <source>
        <dbReference type="ARBA" id="ARBA00022755"/>
    </source>
</evidence>
<sequence length="340" mass="38694">MGSVKDVRVLVPASENAPGIGRFVFSDRYSVFDWGKMPDDIENKGSAICIATAYFFELLENMGVKTQYRGVVEDGEVKPLAEAKGPINELEFDLLRVIKPELKNGSYDYSAFSSRPGNILIPLEVIYRNSLPAGSSVFKRLERGDVTPHELGLDSMPVPGQRLYMPILDVSSKLEETDRYMSWTEAREIAGLSDDEYNLLRERTLMLDQLISEQASRLGLINEDGKVEYGFDIERNLVVVDALGTLDECRFTYKGIPMSKEVARIFYRSSDWYRRVEEAKKKDRLHWRKLVGEGPKPLPERFRSAISALYMAYANELTAREWFDVMPLSEAIAVIEEFIS</sequence>
<evidence type="ECO:0000259" key="9">
    <source>
        <dbReference type="Pfam" id="PF01259"/>
    </source>
</evidence>
<protein>
    <recommendedName>
        <fullName evidence="8">Phosphoribosylaminoimidazole-succinocarboxamide synthase</fullName>
        <ecNumber evidence="8">6.3.2.6</ecNumber>
    </recommendedName>
    <alternativeName>
        <fullName evidence="8">SAICAR synthetase</fullName>
    </alternativeName>
</protein>
<evidence type="ECO:0000256" key="4">
    <source>
        <dbReference type="ARBA" id="ARBA00022741"/>
    </source>
</evidence>
<comment type="catalytic activity">
    <reaction evidence="7 8">
        <text>5-amino-1-(5-phospho-D-ribosyl)imidazole-4-carboxylate + L-aspartate + ATP = (2S)-2-[5-amino-1-(5-phospho-beta-D-ribosyl)imidazole-4-carboxamido]succinate + ADP + phosphate + 2 H(+)</text>
        <dbReference type="Rhea" id="RHEA:22628"/>
        <dbReference type="ChEBI" id="CHEBI:15378"/>
        <dbReference type="ChEBI" id="CHEBI:29991"/>
        <dbReference type="ChEBI" id="CHEBI:30616"/>
        <dbReference type="ChEBI" id="CHEBI:43474"/>
        <dbReference type="ChEBI" id="CHEBI:58443"/>
        <dbReference type="ChEBI" id="CHEBI:77657"/>
        <dbReference type="ChEBI" id="CHEBI:456216"/>
        <dbReference type="EC" id="6.3.2.6"/>
    </reaction>
</comment>
<dbReference type="EC" id="6.3.2.6" evidence="8"/>
<evidence type="ECO:0000256" key="2">
    <source>
        <dbReference type="ARBA" id="ARBA00010190"/>
    </source>
</evidence>
<keyword evidence="3 8" id="KW-0436">Ligase</keyword>
<dbReference type="RefSeq" id="WP_420069712.1">
    <property type="nucleotide sequence ID" value="NZ_JBCHKQ010000003.1"/>
</dbReference>
<feature type="domain" description="SAICAR synthetase/ADE2 N-terminal" evidence="9">
    <location>
        <begin position="22"/>
        <end position="256"/>
    </location>
</feature>
<dbReference type="SUPFAM" id="SSF56104">
    <property type="entry name" value="SAICAR synthase-like"/>
    <property type="match status" value="1"/>
</dbReference>
<accession>A0ABU9UC67</accession>
<gene>
    <name evidence="8 10" type="primary">purC</name>
    <name evidence="10" type="ORF">WKV44_06860</name>
</gene>
<evidence type="ECO:0000256" key="7">
    <source>
        <dbReference type="ARBA" id="ARBA00048475"/>
    </source>
</evidence>
<dbReference type="NCBIfam" id="TIGR00081">
    <property type="entry name" value="purC"/>
    <property type="match status" value="1"/>
</dbReference>
<keyword evidence="11" id="KW-1185">Reference proteome</keyword>
<dbReference type="PANTHER" id="PTHR43700:SF1">
    <property type="entry name" value="PHOSPHORIBOSYLAMINOIMIDAZOLE-SUCCINOCARBOXAMIDE SYNTHASE"/>
    <property type="match status" value="1"/>
</dbReference>
<proteinExistence type="inferred from homology"/>
<dbReference type="InterPro" id="IPR028923">
    <property type="entry name" value="SAICAR_synt/ADE2_N"/>
</dbReference>
<keyword evidence="6 8" id="KW-0067">ATP-binding</keyword>
<keyword evidence="4 8" id="KW-0547">Nucleotide-binding</keyword>
<keyword evidence="5 8" id="KW-0658">Purine biosynthesis</keyword>
<comment type="similarity">
    <text evidence="2 8">Belongs to the SAICAR synthetase family.</text>
</comment>